<dbReference type="NCBIfam" id="TIGR02464">
    <property type="entry name" value="ribofla_fusion"/>
    <property type="match status" value="1"/>
</dbReference>
<dbReference type="CDD" id="cd15457">
    <property type="entry name" value="NADAR"/>
    <property type="match status" value="1"/>
</dbReference>
<proteinExistence type="predicted"/>
<dbReference type="OrthoDB" id="206452at2759"/>
<dbReference type="InterPro" id="IPR037238">
    <property type="entry name" value="YbiA-like_sf"/>
</dbReference>
<gene>
    <name evidence="3" type="primary">Contig19488.g20662</name>
    <name evidence="3" type="ORF">STYLEM_1352</name>
</gene>
<sequence length="230" mass="26598">MRASNDPKTKPQQEEEFKQQVLQEDKNSQKNSSSRTRLSRKNDNDRQIEQEETKRSTSQIDKSAQHNWKTDNSENTVYFFGEKNANGYLSNFYPSPIVADGKFYPTNEHYFQANKMEREEDHETVRKASTPYQSKKLGGKLKIKEICERYPIMIQGLIYKYSQNPELMERLLATGDKILVENSPYDDKWGCGRSGTGQNLLGKALMEVRDHFRLDSKLGVAIQSPSKSKE</sequence>
<dbReference type="AlphaFoldDB" id="A0A077ZR72"/>
<dbReference type="OMA" id="EICERYP"/>
<evidence type="ECO:0000313" key="3">
    <source>
        <dbReference type="EMBL" id="CDW72392.1"/>
    </source>
</evidence>
<protein>
    <recommendedName>
        <fullName evidence="2">NADAR domain-containing protein</fullName>
    </recommendedName>
</protein>
<organism evidence="3 4">
    <name type="scientific">Stylonychia lemnae</name>
    <name type="common">Ciliate</name>
    <dbReference type="NCBI Taxonomy" id="5949"/>
    <lineage>
        <taxon>Eukaryota</taxon>
        <taxon>Sar</taxon>
        <taxon>Alveolata</taxon>
        <taxon>Ciliophora</taxon>
        <taxon>Intramacronucleata</taxon>
        <taxon>Spirotrichea</taxon>
        <taxon>Stichotrichia</taxon>
        <taxon>Sporadotrichida</taxon>
        <taxon>Oxytrichidae</taxon>
        <taxon>Stylonychinae</taxon>
        <taxon>Stylonychia</taxon>
    </lineage>
</organism>
<dbReference type="SUPFAM" id="SSF143990">
    <property type="entry name" value="YbiA-like"/>
    <property type="match status" value="1"/>
</dbReference>
<dbReference type="Pfam" id="PF08719">
    <property type="entry name" value="NADAR"/>
    <property type="match status" value="1"/>
</dbReference>
<dbReference type="Gene3D" id="1.10.357.40">
    <property type="entry name" value="YbiA-like"/>
    <property type="match status" value="1"/>
</dbReference>
<dbReference type="InParanoid" id="A0A077ZR72"/>
<accession>A0A077ZR72</accession>
<dbReference type="EMBL" id="CCKQ01001293">
    <property type="protein sequence ID" value="CDW72392.1"/>
    <property type="molecule type" value="Genomic_DNA"/>
</dbReference>
<feature type="compositionally biased region" description="Polar residues" evidence="1">
    <location>
        <begin position="56"/>
        <end position="67"/>
    </location>
</feature>
<keyword evidence="4" id="KW-1185">Reference proteome</keyword>
<feature type="region of interest" description="Disordered" evidence="1">
    <location>
        <begin position="1"/>
        <end position="68"/>
    </location>
</feature>
<feature type="compositionally biased region" description="Basic and acidic residues" evidence="1">
    <location>
        <begin position="40"/>
        <end position="55"/>
    </location>
</feature>
<dbReference type="InterPro" id="IPR012816">
    <property type="entry name" value="NADAR"/>
</dbReference>
<dbReference type="Proteomes" id="UP000039865">
    <property type="component" value="Unassembled WGS sequence"/>
</dbReference>
<name>A0A077ZR72_STYLE</name>
<feature type="domain" description="NADAR" evidence="2">
    <location>
        <begin position="78"/>
        <end position="213"/>
    </location>
</feature>
<evidence type="ECO:0000256" key="1">
    <source>
        <dbReference type="SAM" id="MobiDB-lite"/>
    </source>
</evidence>
<feature type="compositionally biased region" description="Basic and acidic residues" evidence="1">
    <location>
        <begin position="1"/>
        <end position="28"/>
    </location>
</feature>
<evidence type="ECO:0000313" key="4">
    <source>
        <dbReference type="Proteomes" id="UP000039865"/>
    </source>
</evidence>
<reference evidence="3 4" key="1">
    <citation type="submission" date="2014-06" db="EMBL/GenBank/DDBJ databases">
        <authorList>
            <person name="Swart Estienne"/>
        </authorList>
    </citation>
    <scope>NUCLEOTIDE SEQUENCE [LARGE SCALE GENOMIC DNA]</scope>
    <source>
        <strain evidence="3 4">130c</strain>
    </source>
</reference>
<evidence type="ECO:0000259" key="2">
    <source>
        <dbReference type="Pfam" id="PF08719"/>
    </source>
</evidence>